<organism evidence="1 2">
    <name type="scientific">Candidatus Portnoybacteria bacterium RIFCSPHIGHO2_12_FULL_38_9</name>
    <dbReference type="NCBI Taxonomy" id="1801997"/>
    <lineage>
        <taxon>Bacteria</taxon>
        <taxon>Candidatus Portnoyibacteriota</taxon>
    </lineage>
</organism>
<evidence type="ECO:0008006" key="3">
    <source>
        <dbReference type="Google" id="ProtNLM"/>
    </source>
</evidence>
<dbReference type="Pfam" id="PF11104">
    <property type="entry name" value="PilM_2"/>
    <property type="match status" value="1"/>
</dbReference>
<dbReference type="Gene3D" id="3.30.1490.300">
    <property type="match status" value="1"/>
</dbReference>
<dbReference type="PANTHER" id="PTHR32432:SF3">
    <property type="entry name" value="ETHANOLAMINE UTILIZATION PROTEIN EUTJ"/>
    <property type="match status" value="1"/>
</dbReference>
<dbReference type="STRING" id="1801997.A3J64_01895"/>
<comment type="caution">
    <text evidence="1">The sequence shown here is derived from an EMBL/GenBank/DDBJ whole genome shotgun (WGS) entry which is preliminary data.</text>
</comment>
<dbReference type="Gene3D" id="3.30.420.40">
    <property type="match status" value="2"/>
</dbReference>
<dbReference type="InterPro" id="IPR005883">
    <property type="entry name" value="PilM"/>
</dbReference>
<evidence type="ECO:0000313" key="1">
    <source>
        <dbReference type="EMBL" id="OGZ37020.1"/>
    </source>
</evidence>
<dbReference type="InterPro" id="IPR043129">
    <property type="entry name" value="ATPase_NBD"/>
</dbReference>
<name>A0A1G2FHA9_9BACT</name>
<dbReference type="AlphaFoldDB" id="A0A1G2FHA9"/>
<gene>
    <name evidence="1" type="ORF">A3J64_01895</name>
</gene>
<dbReference type="PIRSF" id="PIRSF019169">
    <property type="entry name" value="PilM"/>
    <property type="match status" value="1"/>
</dbReference>
<dbReference type="InterPro" id="IPR050696">
    <property type="entry name" value="FtsA/MreB"/>
</dbReference>
<dbReference type="EMBL" id="MHNB01000017">
    <property type="protein sequence ID" value="OGZ37020.1"/>
    <property type="molecule type" value="Genomic_DNA"/>
</dbReference>
<accession>A0A1G2FHA9</accession>
<sequence length="367" mass="40845">MFSISQKSSVGLDLSDSSFKIVQLKRKRKGLSLVSVFKKDIPVGLIQAGEIKKEEELVGILKETLSRVEGEPIKTKQVVCNLPEEKVFIRVIQLPKMKKDEIEGAIKWETETHIPLSVDEVYLDWQVINPIKNHLDHLDILVAAAPKTLVESYLGVLKKAGLKPLALEPESAAVIRSLIKEDEDVRPTMIVDLGATGANFVIFSASAIRFTSHISVSGESFARAIMKNLGVSLEKAEELKIKIGLDKTIQNKTDFDKTPAEDNRIYQALEPLLNDFSKQIQDYIIFYQGQRGHIHGPDGMIAQVLLCGGDSLLTNLPAFLSRKLNLDVRLGNPWINIYKEPPQEVLGLTYKESLAYTTALGLALRSF</sequence>
<dbReference type="CDD" id="cd24049">
    <property type="entry name" value="ASKHA_NBD_PilM"/>
    <property type="match status" value="1"/>
</dbReference>
<dbReference type="PANTHER" id="PTHR32432">
    <property type="entry name" value="CELL DIVISION PROTEIN FTSA-RELATED"/>
    <property type="match status" value="1"/>
</dbReference>
<reference evidence="1 2" key="1">
    <citation type="journal article" date="2016" name="Nat. Commun.">
        <title>Thousands of microbial genomes shed light on interconnected biogeochemical processes in an aquifer system.</title>
        <authorList>
            <person name="Anantharaman K."/>
            <person name="Brown C.T."/>
            <person name="Hug L.A."/>
            <person name="Sharon I."/>
            <person name="Castelle C.J."/>
            <person name="Probst A.J."/>
            <person name="Thomas B.C."/>
            <person name="Singh A."/>
            <person name="Wilkins M.J."/>
            <person name="Karaoz U."/>
            <person name="Brodie E.L."/>
            <person name="Williams K.H."/>
            <person name="Hubbard S.S."/>
            <person name="Banfield J.F."/>
        </authorList>
    </citation>
    <scope>NUCLEOTIDE SEQUENCE [LARGE SCALE GENOMIC DNA]</scope>
</reference>
<dbReference type="SUPFAM" id="SSF53067">
    <property type="entry name" value="Actin-like ATPase domain"/>
    <property type="match status" value="2"/>
</dbReference>
<proteinExistence type="predicted"/>
<dbReference type="Proteomes" id="UP000177061">
    <property type="component" value="Unassembled WGS sequence"/>
</dbReference>
<protein>
    <recommendedName>
        <fullName evidence="3">SHS2 domain-containing protein</fullName>
    </recommendedName>
</protein>
<dbReference type="NCBIfam" id="TIGR01175">
    <property type="entry name" value="pilM"/>
    <property type="match status" value="1"/>
</dbReference>
<evidence type="ECO:0000313" key="2">
    <source>
        <dbReference type="Proteomes" id="UP000177061"/>
    </source>
</evidence>